<dbReference type="AlphaFoldDB" id="A0A9P0BJ83"/>
<name>A0A9P0BJ83_BRAAE</name>
<dbReference type="InterPro" id="IPR039494">
    <property type="entry name" value="F8A"/>
</dbReference>
<evidence type="ECO:0008006" key="3">
    <source>
        <dbReference type="Google" id="ProtNLM"/>
    </source>
</evidence>
<dbReference type="Proteomes" id="UP001154078">
    <property type="component" value="Chromosome 9"/>
</dbReference>
<dbReference type="SUPFAM" id="SSF48452">
    <property type="entry name" value="TPR-like"/>
    <property type="match status" value="1"/>
</dbReference>
<dbReference type="GO" id="GO:0099518">
    <property type="term" value="P:vesicle cytoskeletal trafficking"/>
    <property type="evidence" value="ECO:0007669"/>
    <property type="project" value="TreeGrafter"/>
</dbReference>
<gene>
    <name evidence="1" type="ORF">MELIAE_LOCUS12871</name>
</gene>
<dbReference type="OrthoDB" id="10249246at2759"/>
<keyword evidence="2" id="KW-1185">Reference proteome</keyword>
<dbReference type="EMBL" id="OV121140">
    <property type="protein sequence ID" value="CAH0564276.1"/>
    <property type="molecule type" value="Genomic_DNA"/>
</dbReference>
<reference evidence="1" key="1">
    <citation type="submission" date="2021-12" db="EMBL/GenBank/DDBJ databases">
        <authorList>
            <person name="King R."/>
        </authorList>
    </citation>
    <scope>NUCLEOTIDE SEQUENCE</scope>
</reference>
<dbReference type="InterPro" id="IPR011990">
    <property type="entry name" value="TPR-like_helical_dom_sf"/>
</dbReference>
<dbReference type="PANTHER" id="PTHR16797:SF4">
    <property type="entry name" value="40-KDA HUNTINGTIN-ASSOCIATED PROTEIN"/>
    <property type="match status" value="1"/>
</dbReference>
<accession>A0A9P0BJ83</accession>
<dbReference type="GO" id="GO:0005769">
    <property type="term" value="C:early endosome"/>
    <property type="evidence" value="ECO:0007669"/>
    <property type="project" value="TreeGrafter"/>
</dbReference>
<evidence type="ECO:0000313" key="1">
    <source>
        <dbReference type="EMBL" id="CAH0564276.1"/>
    </source>
</evidence>
<evidence type="ECO:0000313" key="2">
    <source>
        <dbReference type="Proteomes" id="UP001154078"/>
    </source>
</evidence>
<organism evidence="1 2">
    <name type="scientific">Brassicogethes aeneus</name>
    <name type="common">Rape pollen beetle</name>
    <name type="synonym">Meligethes aeneus</name>
    <dbReference type="NCBI Taxonomy" id="1431903"/>
    <lineage>
        <taxon>Eukaryota</taxon>
        <taxon>Metazoa</taxon>
        <taxon>Ecdysozoa</taxon>
        <taxon>Arthropoda</taxon>
        <taxon>Hexapoda</taxon>
        <taxon>Insecta</taxon>
        <taxon>Pterygota</taxon>
        <taxon>Neoptera</taxon>
        <taxon>Endopterygota</taxon>
        <taxon>Coleoptera</taxon>
        <taxon>Polyphaga</taxon>
        <taxon>Cucujiformia</taxon>
        <taxon>Nitidulidae</taxon>
        <taxon>Meligethinae</taxon>
        <taxon>Brassicogethes</taxon>
    </lineage>
</organism>
<proteinExistence type="predicted"/>
<sequence length="307" mass="34120">MSLRDAGGSDILEQFKNTSNKVKKRFLRKPNLTEACDSFTNLAQQCESLELPAYAGLCWIATACCEGSLSNLPGETNCLLKAGRQFLKAEEIDHALGCPRPSSENLQAGLSCITHAIEKCGDSGPMNVGYNLEVVDFLNKIGQGEYSETYLHSAVNLSENRPDTKVYCLELLAKKFIENGDFVAALETYTEISKILENLPKSGSRSDLLLKCEINSVFLLLILKPSPQKLSSRSAKILVKYTWGDQSDSSLRACKMTEKMFLLMQSLVTICQSVDTSNLISLEGEFWNLLEKSEKELLRVLVQSYYP</sequence>
<protein>
    <recommendedName>
        <fullName evidence="3">Factor VIII intron 22 protein</fullName>
    </recommendedName>
</protein>
<dbReference type="PANTHER" id="PTHR16797">
    <property type="entry name" value="FACTOR VIII-ASSOCIATED GENE 1"/>
    <property type="match status" value="1"/>
</dbReference>